<comment type="caution">
    <text evidence="3">The sequence shown here is derived from an EMBL/GenBank/DDBJ whole genome shotgun (WGS) entry which is preliminary data.</text>
</comment>
<reference evidence="3 4" key="1">
    <citation type="submission" date="2024-04" db="EMBL/GenBank/DDBJ databases">
        <title>Luteolibacter sp. isolated from soil.</title>
        <authorList>
            <person name="An J."/>
        </authorList>
    </citation>
    <scope>NUCLEOTIDE SEQUENCE [LARGE SCALE GENOMIC DNA]</scope>
    <source>
        <strain evidence="3 4">Y139</strain>
    </source>
</reference>
<keyword evidence="2" id="KW-0812">Transmembrane</keyword>
<feature type="compositionally biased region" description="Basic and acidic residues" evidence="1">
    <location>
        <begin position="1058"/>
        <end position="1074"/>
    </location>
</feature>
<evidence type="ECO:0008006" key="5">
    <source>
        <dbReference type="Google" id="ProtNLM"/>
    </source>
</evidence>
<feature type="compositionally biased region" description="Gly residues" evidence="1">
    <location>
        <begin position="1137"/>
        <end position="1148"/>
    </location>
</feature>
<protein>
    <recommendedName>
        <fullName evidence="5">DUF4175 domain-containing protein</fullName>
    </recommendedName>
</protein>
<dbReference type="RefSeq" id="WP_341405886.1">
    <property type="nucleotide sequence ID" value="NZ_JBBUKT010000006.1"/>
</dbReference>
<feature type="region of interest" description="Disordered" evidence="1">
    <location>
        <begin position="1003"/>
        <end position="1151"/>
    </location>
</feature>
<feature type="compositionally biased region" description="Gly residues" evidence="1">
    <location>
        <begin position="951"/>
        <end position="961"/>
    </location>
</feature>
<feature type="compositionally biased region" description="Basic and acidic residues" evidence="1">
    <location>
        <begin position="840"/>
        <end position="864"/>
    </location>
</feature>
<evidence type="ECO:0000313" key="3">
    <source>
        <dbReference type="EMBL" id="MEK7952128.1"/>
    </source>
</evidence>
<feature type="region of interest" description="Disordered" evidence="1">
    <location>
        <begin position="640"/>
        <end position="659"/>
    </location>
</feature>
<accession>A0ABU9AX74</accession>
<feature type="compositionally biased region" description="Basic and acidic residues" evidence="1">
    <location>
        <begin position="893"/>
        <end position="902"/>
    </location>
</feature>
<feature type="transmembrane region" description="Helical" evidence="2">
    <location>
        <begin position="25"/>
        <end position="48"/>
    </location>
</feature>
<feature type="transmembrane region" description="Helical" evidence="2">
    <location>
        <begin position="151"/>
        <end position="168"/>
    </location>
</feature>
<organism evidence="3 4">
    <name type="scientific">Luteolibacter soli</name>
    <dbReference type="NCBI Taxonomy" id="3135280"/>
    <lineage>
        <taxon>Bacteria</taxon>
        <taxon>Pseudomonadati</taxon>
        <taxon>Verrucomicrobiota</taxon>
        <taxon>Verrucomicrobiia</taxon>
        <taxon>Verrucomicrobiales</taxon>
        <taxon>Verrucomicrobiaceae</taxon>
        <taxon>Luteolibacter</taxon>
    </lineage>
</organism>
<feature type="transmembrane region" description="Helical" evidence="2">
    <location>
        <begin position="54"/>
        <end position="71"/>
    </location>
</feature>
<keyword evidence="2" id="KW-1133">Transmembrane helix</keyword>
<proteinExistence type="predicted"/>
<feature type="compositionally biased region" description="Gly residues" evidence="1">
    <location>
        <begin position="1090"/>
        <end position="1114"/>
    </location>
</feature>
<evidence type="ECO:0000256" key="1">
    <source>
        <dbReference type="SAM" id="MobiDB-lite"/>
    </source>
</evidence>
<feature type="compositionally biased region" description="Gly residues" evidence="1">
    <location>
        <begin position="825"/>
        <end position="839"/>
    </location>
</feature>
<sequence length="1242" mass="133006">MNPPSPVLAPLASLAAARRRHARGIAIAGIIAAVVAVAGIVAALDTWMEWKSPVRSVLVAVIATASLVLLAKRLRLAKQHDSLEAARVIEEAHPEIGQKLRTALEVSARPTAEDPIDAFFTDRLMRETGKDLTQAPWSKLVPSKQLWGRRALALAAFAAVALVALMWGDYRHALKRILLPTRDLTYTTVDWKSLPKGFDERHPPRLEFTVNGRTAQPELLIRQNGKDWKPVELTRREDGRTWDVVFTGKTTDIEVKVVAGDAKVEEKTIAYRPIPKLIESKAVIAYPEYTGLEAETVAGGDVRTVEGSTATWDFTFNAKGDRVTWSIGGEPPVELTAKEGLNKSVTYSVSTEVKVGKVQGELAVYHADGERLDAWRFEIEGVVDKLPVVEIIEPKKDLELISTAEMPIRIRAKDDFGVAEIGLILDAAGERRWIVETTIDAKNQKQVSEIAQMMLDQIPLKITDNVRIHAYALDHKPRGGPRAVSPLRSVDIKQFQMRWFFDRGEGGPEEEEEGGPDSEAVSDALMKLDEIIGSQRGIVSDIFQTKESFRSNLTPEALTKTADQATREQELASQTQRTAMDWEQSGQLEADDVALLGTAGIQMAEAAGFLEMPELVKGFGTADRALSTLLQLRKELMTIISKKKGKKPGKPEPPPPPLADLAKEARRIAAEEKDVASQILPEAAKGNNIEATRRQQEVALADTGELFSKLVDHPERTDGALRLMDLAEKSVAKADKTLRSETPVNAWPELDTAEYNLLNFAIFLESMDLQKLSDTLRKLADNAEKNAKEQEKEKGDQPAPEGEKPGQSPAESQAQAQAKAEGKGKGQGQGEGQGEGEGEGQGKGEPKDQATAANDKKGEGKGQEGQKPGDASAKEQGEAAAKAAQATDLTNKILEELAKKAADNPAAQEDPDAEAAKSPAAVALEALKKGTDVAQLAKDLEALAKAQKEGQGNGNQPGEGQGTAEQQAELAERLGAMAREFRDAASNLDASLLAELNKAREQAAKLKEDLAKGEGKKPGEGKGEGDKPGEGKGKGEGQKPGEGQGAVAAKEGAGKGQGEGDKPGEGKGEGDKPGEGQGKGQGDMASKEGQGQGEKPGEGKGQGQGDKPGEGQGQGELASKDGKGQGGPGDKPSDQKGGSGGDQPGLGGAALHRFADTLERIPDQGGVGRMVLPLRAAPFDRSTIPLVDAADQRLKELIDQIPTDSGIASARGKLPEESRREIEDYFRDLSDDFGGEVWETKQ</sequence>
<name>A0ABU9AX74_9BACT</name>
<feature type="compositionally biased region" description="Basic and acidic residues" evidence="1">
    <location>
        <begin position="1003"/>
        <end position="1039"/>
    </location>
</feature>
<feature type="compositionally biased region" description="Low complexity" evidence="1">
    <location>
        <begin position="806"/>
        <end position="819"/>
    </location>
</feature>
<dbReference type="Proteomes" id="UP001371305">
    <property type="component" value="Unassembled WGS sequence"/>
</dbReference>
<evidence type="ECO:0000313" key="4">
    <source>
        <dbReference type="Proteomes" id="UP001371305"/>
    </source>
</evidence>
<dbReference type="EMBL" id="JBBUKT010000006">
    <property type="protein sequence ID" value="MEK7952128.1"/>
    <property type="molecule type" value="Genomic_DNA"/>
</dbReference>
<evidence type="ECO:0000256" key="2">
    <source>
        <dbReference type="SAM" id="Phobius"/>
    </source>
</evidence>
<keyword evidence="2" id="KW-0472">Membrane</keyword>
<feature type="region of interest" description="Disordered" evidence="1">
    <location>
        <begin position="784"/>
        <end position="918"/>
    </location>
</feature>
<feature type="region of interest" description="Disordered" evidence="1">
    <location>
        <begin position="945"/>
        <end position="975"/>
    </location>
</feature>
<keyword evidence="4" id="KW-1185">Reference proteome</keyword>
<feature type="region of interest" description="Disordered" evidence="1">
    <location>
        <begin position="561"/>
        <end position="581"/>
    </location>
</feature>
<gene>
    <name evidence="3" type="ORF">WKV53_16570</name>
</gene>
<feature type="compositionally biased region" description="Basic and acidic residues" evidence="1">
    <location>
        <begin position="784"/>
        <end position="804"/>
    </location>
</feature>